<keyword evidence="4" id="KW-0378">Hydrolase</keyword>
<dbReference type="Proteomes" id="UP000322545">
    <property type="component" value="Unassembled WGS sequence"/>
</dbReference>
<dbReference type="EMBL" id="FRCB01000005">
    <property type="protein sequence ID" value="SHM21460.1"/>
    <property type="molecule type" value="Genomic_DNA"/>
</dbReference>
<feature type="domain" description="Endoribonuclease YicC-like C-terminal" evidence="7">
    <location>
        <begin position="179"/>
        <end position="296"/>
    </location>
</feature>
<evidence type="ECO:0000313" key="8">
    <source>
        <dbReference type="EMBL" id="SHM21460.1"/>
    </source>
</evidence>
<dbReference type="GO" id="GO:0016787">
    <property type="term" value="F:hydrolase activity"/>
    <property type="evidence" value="ECO:0007669"/>
    <property type="project" value="UniProtKB-KW"/>
</dbReference>
<dbReference type="PANTHER" id="PTHR30636:SF3">
    <property type="entry name" value="UPF0701 PROTEIN YICC"/>
    <property type="match status" value="1"/>
</dbReference>
<comment type="similarity">
    <text evidence="5">Belongs to the YicC/YloC family.</text>
</comment>
<dbReference type="InterPro" id="IPR013527">
    <property type="entry name" value="YicC-like_N"/>
</dbReference>
<keyword evidence="2" id="KW-0540">Nuclease</keyword>
<evidence type="ECO:0000313" key="9">
    <source>
        <dbReference type="Proteomes" id="UP000322545"/>
    </source>
</evidence>
<dbReference type="Pfam" id="PF08340">
    <property type="entry name" value="YicC-like_C"/>
    <property type="match status" value="1"/>
</dbReference>
<name>A0A1M7GYY5_9RHOB</name>
<sequence>MLNSMTAFASGKGAFGPQSWTWELRSVNGKGLDLRLRLPDWIEGLEPALRARLSSCLARGNISLGLRVQSEDRAGRLAVNEAALDDILAAMARVEARAQETGVTLAPSTPADLVAMRGVLDSSTTETETGPLRDAILADFEAPLADFLAMRAAEGAALATILSDQLDQIASLTEQAAQAAETRRAEMAGILRTQLARVMDNADGADAGRIAQELALIAVKSDVTEEIDRLRAHVAAARALLAESAPIGRKLDFLSQEFNREANTLCSKAQNTALTAIGLDLKAVIDQMREQVQNVE</sequence>
<evidence type="ECO:0000259" key="7">
    <source>
        <dbReference type="Pfam" id="PF08340"/>
    </source>
</evidence>
<comment type="cofactor">
    <cofactor evidence="1">
        <name>a divalent metal cation</name>
        <dbReference type="ChEBI" id="CHEBI:60240"/>
    </cofactor>
</comment>
<dbReference type="NCBIfam" id="TIGR00255">
    <property type="entry name" value="YicC/YloC family endoribonuclease"/>
    <property type="match status" value="1"/>
</dbReference>
<protein>
    <submittedName>
        <fullName evidence="8">TIGR00255 family protein</fullName>
    </submittedName>
</protein>
<proteinExistence type="inferred from homology"/>
<evidence type="ECO:0000256" key="1">
    <source>
        <dbReference type="ARBA" id="ARBA00001968"/>
    </source>
</evidence>
<organism evidence="8 9">
    <name type="scientific">Roseovarius litoreus</name>
    <dbReference type="NCBI Taxonomy" id="1155722"/>
    <lineage>
        <taxon>Bacteria</taxon>
        <taxon>Pseudomonadati</taxon>
        <taxon>Pseudomonadota</taxon>
        <taxon>Alphaproteobacteria</taxon>
        <taxon>Rhodobacterales</taxon>
        <taxon>Roseobacteraceae</taxon>
        <taxon>Roseovarius</taxon>
    </lineage>
</organism>
<accession>A0A1M7GYY5</accession>
<dbReference type="InterPro" id="IPR005229">
    <property type="entry name" value="YicC/YloC-like"/>
</dbReference>
<evidence type="ECO:0000256" key="4">
    <source>
        <dbReference type="ARBA" id="ARBA00022801"/>
    </source>
</evidence>
<evidence type="ECO:0000256" key="2">
    <source>
        <dbReference type="ARBA" id="ARBA00022722"/>
    </source>
</evidence>
<dbReference type="AlphaFoldDB" id="A0A1M7GYY5"/>
<dbReference type="Pfam" id="PF03755">
    <property type="entry name" value="YicC-like_N"/>
    <property type="match status" value="1"/>
</dbReference>
<dbReference type="InterPro" id="IPR013551">
    <property type="entry name" value="YicC-like_C"/>
</dbReference>
<dbReference type="GO" id="GO:0004521">
    <property type="term" value="F:RNA endonuclease activity"/>
    <property type="evidence" value="ECO:0007669"/>
    <property type="project" value="InterPro"/>
</dbReference>
<evidence type="ECO:0000259" key="6">
    <source>
        <dbReference type="Pfam" id="PF03755"/>
    </source>
</evidence>
<keyword evidence="3" id="KW-0255">Endonuclease</keyword>
<feature type="domain" description="Endoribonuclease YicC-like N-terminal" evidence="6">
    <location>
        <begin position="3"/>
        <end position="159"/>
    </location>
</feature>
<dbReference type="PANTHER" id="PTHR30636">
    <property type="entry name" value="UPF0701 PROTEIN YICC"/>
    <property type="match status" value="1"/>
</dbReference>
<evidence type="ECO:0000256" key="3">
    <source>
        <dbReference type="ARBA" id="ARBA00022759"/>
    </source>
</evidence>
<evidence type="ECO:0000256" key="5">
    <source>
        <dbReference type="ARBA" id="ARBA00035648"/>
    </source>
</evidence>
<gene>
    <name evidence="8" type="ORF">SAMN05443432_105198</name>
</gene>
<reference evidence="8 9" key="1">
    <citation type="submission" date="2016-11" db="EMBL/GenBank/DDBJ databases">
        <authorList>
            <person name="Varghese N."/>
            <person name="Submissions S."/>
        </authorList>
    </citation>
    <scope>NUCLEOTIDE SEQUENCE [LARGE SCALE GENOMIC DNA]</scope>
    <source>
        <strain evidence="8 9">DSM 28249</strain>
    </source>
</reference>
<keyword evidence="9" id="KW-1185">Reference proteome</keyword>